<dbReference type="InterPro" id="IPR030378">
    <property type="entry name" value="G_CP_dom"/>
</dbReference>
<evidence type="ECO:0000259" key="8">
    <source>
        <dbReference type="PROSITE" id="PS51721"/>
    </source>
</evidence>
<dbReference type="Gene3D" id="1.10.1580.10">
    <property type="match status" value="1"/>
</dbReference>
<organism evidence="9 10">
    <name type="scientific">Taenia crassiceps</name>
    <dbReference type="NCBI Taxonomy" id="6207"/>
    <lineage>
        <taxon>Eukaryota</taxon>
        <taxon>Metazoa</taxon>
        <taxon>Spiralia</taxon>
        <taxon>Lophotrochozoa</taxon>
        <taxon>Platyhelminthes</taxon>
        <taxon>Cestoda</taxon>
        <taxon>Eucestoda</taxon>
        <taxon>Cyclophyllidea</taxon>
        <taxon>Taeniidae</taxon>
        <taxon>Taenia</taxon>
    </lineage>
</organism>
<feature type="region of interest" description="Disordered" evidence="7">
    <location>
        <begin position="380"/>
        <end position="411"/>
    </location>
</feature>
<dbReference type="Proteomes" id="UP001651158">
    <property type="component" value="Unassembled WGS sequence"/>
</dbReference>
<comment type="subcellular location">
    <subcellularLocation>
        <location evidence="1">Cytoplasm</location>
    </subcellularLocation>
</comment>
<sequence length="792" mass="88346">MRNVTSPPEAAIVAKIADPLSDADHAETVNIEMDLGLLLEQCLRSKANSRQNCTSIIETVEPSAEDVGSSGDKPKVDVNPDAMQLLESHWFTNQRAKPEVVMPKKKDLGRALVRQKKRKDEYSFNHANFEDSPDWCRLPVKSITQETTLDDFLHTANLSNMDFAAQKVDVRVLSKAEVVGIITPEERARRQALMEHNKSSLIILKRPKISRNMTKEEIANTEQEAYLSWRRDLTKLEQFDGIVMTPYERNLEFWRQLWQVVERSDVLVQVVDARQPLLFFSINLNDYIKEVDLRKETVVLINKSDFLTHDQRDTWAKYFGSIGVRVLFFSALNSKSQLPTQSVKEGHDHPSNPEETKKELKGEKLQDYLSVDEMCKDFDESGFTSSETSTIHGGSEEEGEAGTSSESYISAAGSSEERKAKVVNGCNVLSVHELIDELAHMGTKRDGCPYLTVGFLGYPNVGKSSTLNALCGAKKTPVSATPGKTKHFQTIFLQPDLQLCDCPGMVMPSFVYTKEDLVVAGILPIDEMRDCIAPIRIICEQIPREVLTALYGISIRPPGELEDPNRPPTPHELLAAYACIRGFMSAKGNPHYDRAARIILKDYVKGRLRYCHPPPGVDAIDYQVMGAAERLQQQQEEEGRRKRPHHQRGRRAGVETKRTTAVGEEGENILTEFDRVALTSQQSVVGVHPLIRSKKKFASMPRSIEGENDDDAASTASWSTVASSTTVGGASLLSGATISSSLGKKPWRQLSEVKKASGVKMGAAGVVGMGRNCKKKEKLRRVYAHLDRHEVE</sequence>
<dbReference type="Pfam" id="PF01926">
    <property type="entry name" value="MMR_HSR1"/>
    <property type="match status" value="1"/>
</dbReference>
<evidence type="ECO:0000256" key="4">
    <source>
        <dbReference type="ARBA" id="ARBA00022801"/>
    </source>
</evidence>
<dbReference type="InterPro" id="IPR027417">
    <property type="entry name" value="P-loop_NTPase"/>
</dbReference>
<evidence type="ECO:0000256" key="6">
    <source>
        <dbReference type="ARBA" id="ARBA00040145"/>
    </source>
</evidence>
<dbReference type="PANTHER" id="PTHR45709:SF2">
    <property type="entry name" value="LARGE SUBUNIT GTPASE 1 HOMOLOG"/>
    <property type="match status" value="1"/>
</dbReference>
<feature type="domain" description="CP-type G" evidence="8">
    <location>
        <begin position="254"/>
        <end position="508"/>
    </location>
</feature>
<dbReference type="PROSITE" id="PS51721">
    <property type="entry name" value="G_CP"/>
    <property type="match status" value="1"/>
</dbReference>
<dbReference type="InterPro" id="IPR006073">
    <property type="entry name" value="GTP-bd"/>
</dbReference>
<evidence type="ECO:0000256" key="2">
    <source>
        <dbReference type="ARBA" id="ARBA00022490"/>
    </source>
</evidence>
<dbReference type="InterPro" id="IPR023179">
    <property type="entry name" value="GTP-bd_ortho_bundle_sf"/>
</dbReference>
<dbReference type="PANTHER" id="PTHR45709">
    <property type="entry name" value="LARGE SUBUNIT GTPASE 1 HOMOLOG-RELATED"/>
    <property type="match status" value="1"/>
</dbReference>
<dbReference type="EMBL" id="JAKROA010000003">
    <property type="protein sequence ID" value="KAL5109519.1"/>
    <property type="molecule type" value="Genomic_DNA"/>
</dbReference>
<comment type="caution">
    <text evidence="9">The sequence shown here is derived from an EMBL/GenBank/DDBJ whole genome shotgun (WGS) entry which is preliminary data.</text>
</comment>
<evidence type="ECO:0000256" key="5">
    <source>
        <dbReference type="ARBA" id="ARBA00023134"/>
    </source>
</evidence>
<dbReference type="InterPro" id="IPR043358">
    <property type="entry name" value="GNL1-like"/>
</dbReference>
<proteinExistence type="predicted"/>
<reference evidence="9 10" key="1">
    <citation type="journal article" date="2022" name="Front. Cell. Infect. Microbiol.">
        <title>The Genomes of Two Strains of Taenia crassiceps the Animal Model for the Study of Human Cysticercosis.</title>
        <authorList>
            <person name="Bobes R.J."/>
            <person name="Estrada K."/>
            <person name="Rios-Valencia D.G."/>
            <person name="Calderon-Gallegos A."/>
            <person name="de la Torre P."/>
            <person name="Carrero J.C."/>
            <person name="Sanchez-Flores A."/>
            <person name="Laclette J.P."/>
        </authorList>
    </citation>
    <scope>NUCLEOTIDE SEQUENCE [LARGE SCALE GENOMIC DNA]</scope>
    <source>
        <strain evidence="9">WFUcys</strain>
    </source>
</reference>
<keyword evidence="2" id="KW-0963">Cytoplasm</keyword>
<evidence type="ECO:0000313" key="10">
    <source>
        <dbReference type="Proteomes" id="UP001651158"/>
    </source>
</evidence>
<keyword evidence="10" id="KW-1185">Reference proteome</keyword>
<dbReference type="CDD" id="cd01857">
    <property type="entry name" value="HSR1_MMR1"/>
    <property type="match status" value="1"/>
</dbReference>
<feature type="compositionally biased region" description="Basic and acidic residues" evidence="7">
    <location>
        <begin position="344"/>
        <end position="363"/>
    </location>
</feature>
<dbReference type="SUPFAM" id="SSF52540">
    <property type="entry name" value="P-loop containing nucleoside triphosphate hydrolases"/>
    <property type="match status" value="1"/>
</dbReference>
<keyword evidence="3" id="KW-0547">Nucleotide-binding</keyword>
<evidence type="ECO:0000256" key="3">
    <source>
        <dbReference type="ARBA" id="ARBA00022741"/>
    </source>
</evidence>
<feature type="compositionally biased region" description="Low complexity" evidence="7">
    <location>
        <begin position="401"/>
        <end position="411"/>
    </location>
</feature>
<dbReference type="Gene3D" id="3.40.50.300">
    <property type="entry name" value="P-loop containing nucleotide triphosphate hydrolases"/>
    <property type="match status" value="1"/>
</dbReference>
<evidence type="ECO:0000256" key="1">
    <source>
        <dbReference type="ARBA" id="ARBA00004496"/>
    </source>
</evidence>
<name>A0ABR4QIN2_9CEST</name>
<evidence type="ECO:0000313" key="9">
    <source>
        <dbReference type="EMBL" id="KAL5109519.1"/>
    </source>
</evidence>
<protein>
    <recommendedName>
        <fullName evidence="6">Large subunit GTPase 1 homolog</fullName>
    </recommendedName>
</protein>
<feature type="compositionally biased region" description="Polar residues" evidence="7">
    <location>
        <begin position="382"/>
        <end position="392"/>
    </location>
</feature>
<keyword evidence="4" id="KW-0378">Hydrolase</keyword>
<feature type="compositionally biased region" description="Basic residues" evidence="7">
    <location>
        <begin position="641"/>
        <end position="651"/>
    </location>
</feature>
<evidence type="ECO:0000256" key="7">
    <source>
        <dbReference type="SAM" id="MobiDB-lite"/>
    </source>
</evidence>
<accession>A0ABR4QIN2</accession>
<feature type="region of interest" description="Disordered" evidence="7">
    <location>
        <begin position="630"/>
        <end position="661"/>
    </location>
</feature>
<feature type="region of interest" description="Disordered" evidence="7">
    <location>
        <begin position="339"/>
        <end position="363"/>
    </location>
</feature>
<gene>
    <name evidence="9" type="ORF">TcWFU_009897</name>
</gene>
<keyword evidence="5" id="KW-0342">GTP-binding</keyword>